<name>D6GWT5_PARA5</name>
<gene>
    <name evidence="1" type="ORF">BJBARM5_0962</name>
</gene>
<reference evidence="1 2" key="1">
    <citation type="journal article" date="2010" name="Proc. Natl. Acad. Sci. U.S.A.">
        <title>Enigmatic, ultrasmall, uncultivated Archaea.</title>
        <authorList>
            <person name="Baker B.J."/>
            <person name="Comolli L.R."/>
            <person name="Dick G.J."/>
            <person name="Hauser L.J."/>
            <person name="Hyatt D."/>
            <person name="Dill B.D."/>
            <person name="Land M.L."/>
            <person name="Verberkmoes N.C."/>
            <person name="Hettich R.L."/>
            <person name="Banfield J.F."/>
        </authorList>
    </citation>
    <scope>NUCLEOTIDE SEQUENCE [LARGE SCALE GENOMIC DNA]</scope>
</reference>
<protein>
    <submittedName>
        <fullName evidence="1">Uncharacterized protein</fullName>
    </submittedName>
</protein>
<evidence type="ECO:0000313" key="1">
    <source>
        <dbReference type="EMBL" id="EFD92328.1"/>
    </source>
</evidence>
<organism evidence="1 2">
    <name type="scientific">Candidatus Parvarchaeum acidophilus ARMAN-5</name>
    <dbReference type="NCBI Taxonomy" id="662762"/>
    <lineage>
        <taxon>Archaea</taxon>
        <taxon>Candidatus Parvarchaeota</taxon>
        <taxon>Candidatus Parvarchaeum</taxon>
    </lineage>
</organism>
<dbReference type="Proteomes" id="UP000009376">
    <property type="component" value="Unassembled WGS sequence"/>
</dbReference>
<dbReference type="EMBL" id="GG745608">
    <property type="protein sequence ID" value="EFD92328.1"/>
    <property type="molecule type" value="Genomic_DNA"/>
</dbReference>
<proteinExistence type="predicted"/>
<accession>D6GWT5</accession>
<dbReference type="AlphaFoldDB" id="D6GWT5"/>
<evidence type="ECO:0000313" key="2">
    <source>
        <dbReference type="Proteomes" id="UP000009376"/>
    </source>
</evidence>
<sequence length="161" mass="19391">MRKYTELQKKSVLDLFKQGLSKREISESLGLPYQYIVSITPKTQSRHYLSDRALMILKRLNEVGYYFPKNSGEYGTIRRLTELAPIHFIRVKGKRVVYMQGHENEALKAFLEHYHFNYLSSRQLTTIKILFGFREERYKYKPYKKQKQNKEENRNARLDQF</sequence>